<dbReference type="PROSITE" id="PS51257">
    <property type="entry name" value="PROKAR_LIPOPROTEIN"/>
    <property type="match status" value="1"/>
</dbReference>
<accession>A0A4U1IP10</accession>
<dbReference type="AlphaFoldDB" id="A0A4U1IP10"/>
<protein>
    <submittedName>
        <fullName evidence="1">Uncharacterized protein</fullName>
    </submittedName>
</protein>
<reference evidence="1 2" key="1">
    <citation type="submission" date="2019-04" db="EMBL/GenBank/DDBJ databases">
        <authorList>
            <person name="Li Y."/>
            <person name="Wang J."/>
        </authorList>
    </citation>
    <scope>NUCLEOTIDE SEQUENCE [LARGE SCALE GENOMIC DNA]</scope>
    <source>
        <strain evidence="1 2">DSM 14668</strain>
    </source>
</reference>
<dbReference type="Proteomes" id="UP000309215">
    <property type="component" value="Unassembled WGS sequence"/>
</dbReference>
<sequence length="146" mass="15572">MTRALRSSLVLAVLGISACSPTTSSMVGYASVRADREARFFAVGDTLVMTVRDPPGVVLVPYPPTLDEGRVVVNAGLASVGDGGVHVHCFDVAQLAPPTDWPERLYWREPDHTLSRVAEVDRSDAARALAAKCPAEVKTSRASSRP</sequence>
<proteinExistence type="predicted"/>
<name>A0A4U1IP10_9BACT</name>
<dbReference type="RefSeq" id="WP_136935537.1">
    <property type="nucleotide sequence ID" value="NZ_SSMQ01000091.1"/>
</dbReference>
<evidence type="ECO:0000313" key="1">
    <source>
        <dbReference type="EMBL" id="TKC95860.1"/>
    </source>
</evidence>
<gene>
    <name evidence="1" type="ORF">E8A74_46020</name>
</gene>
<organism evidence="1 2">
    <name type="scientific">Polyangium fumosum</name>
    <dbReference type="NCBI Taxonomy" id="889272"/>
    <lineage>
        <taxon>Bacteria</taxon>
        <taxon>Pseudomonadati</taxon>
        <taxon>Myxococcota</taxon>
        <taxon>Polyangia</taxon>
        <taxon>Polyangiales</taxon>
        <taxon>Polyangiaceae</taxon>
        <taxon>Polyangium</taxon>
    </lineage>
</organism>
<evidence type="ECO:0000313" key="2">
    <source>
        <dbReference type="Proteomes" id="UP000309215"/>
    </source>
</evidence>
<comment type="caution">
    <text evidence="1">The sequence shown here is derived from an EMBL/GenBank/DDBJ whole genome shotgun (WGS) entry which is preliminary data.</text>
</comment>
<keyword evidence="2" id="KW-1185">Reference proteome</keyword>
<dbReference type="EMBL" id="SSMQ01000091">
    <property type="protein sequence ID" value="TKC95860.1"/>
    <property type="molecule type" value="Genomic_DNA"/>
</dbReference>